<dbReference type="EMBL" id="SKBU01000028">
    <property type="protein sequence ID" value="TCJ15148.1"/>
    <property type="molecule type" value="Genomic_DNA"/>
</dbReference>
<feature type="domain" description="DUF4126" evidence="2">
    <location>
        <begin position="17"/>
        <end position="185"/>
    </location>
</feature>
<keyword evidence="1" id="KW-0472">Membrane</keyword>
<protein>
    <submittedName>
        <fullName evidence="3">DUF4126 domain-containing protein</fullName>
    </submittedName>
</protein>
<keyword evidence="4" id="KW-1185">Reference proteome</keyword>
<organism evidence="3 4">
    <name type="scientific">Rubrobacter taiwanensis</name>
    <dbReference type="NCBI Taxonomy" id="185139"/>
    <lineage>
        <taxon>Bacteria</taxon>
        <taxon>Bacillati</taxon>
        <taxon>Actinomycetota</taxon>
        <taxon>Rubrobacteria</taxon>
        <taxon>Rubrobacterales</taxon>
        <taxon>Rubrobacteraceae</taxon>
        <taxon>Rubrobacter</taxon>
    </lineage>
</organism>
<comment type="caution">
    <text evidence="3">The sequence shown here is derived from an EMBL/GenBank/DDBJ whole genome shotgun (WGS) entry which is preliminary data.</text>
</comment>
<proteinExistence type="predicted"/>
<feature type="transmembrane region" description="Helical" evidence="1">
    <location>
        <begin position="12"/>
        <end position="36"/>
    </location>
</feature>
<reference evidence="3 4" key="1">
    <citation type="submission" date="2019-03" db="EMBL/GenBank/DDBJ databases">
        <title>Whole genome sequence of a novel Rubrobacter taiwanensis strain, isolated from Yellowstone National Park.</title>
        <authorList>
            <person name="Freed S."/>
            <person name="Ramaley R.F."/>
            <person name="Kyndt J.A."/>
        </authorList>
    </citation>
    <scope>NUCLEOTIDE SEQUENCE [LARGE SCALE GENOMIC DNA]</scope>
    <source>
        <strain evidence="3 4">Yellowstone</strain>
    </source>
</reference>
<dbReference type="AlphaFoldDB" id="A0A4R1BDS7"/>
<evidence type="ECO:0000313" key="4">
    <source>
        <dbReference type="Proteomes" id="UP000295244"/>
    </source>
</evidence>
<keyword evidence="1" id="KW-1133">Transmembrane helix</keyword>
<dbReference type="Proteomes" id="UP000295244">
    <property type="component" value="Unassembled WGS sequence"/>
</dbReference>
<accession>A0A4R1BDS7</accession>
<dbReference type="Pfam" id="PF13548">
    <property type="entry name" value="DUF4126"/>
    <property type="match status" value="1"/>
</dbReference>
<evidence type="ECO:0000256" key="1">
    <source>
        <dbReference type="SAM" id="Phobius"/>
    </source>
</evidence>
<keyword evidence="1" id="KW-0812">Transmembrane</keyword>
<dbReference type="InterPro" id="IPR025196">
    <property type="entry name" value="DUF4126"/>
</dbReference>
<dbReference type="OrthoDB" id="161516at2"/>
<feature type="transmembrane region" description="Helical" evidence="1">
    <location>
        <begin position="93"/>
        <end position="112"/>
    </location>
</feature>
<gene>
    <name evidence="3" type="ORF">E0L93_13415</name>
</gene>
<feature type="transmembrane region" description="Helical" evidence="1">
    <location>
        <begin position="56"/>
        <end position="73"/>
    </location>
</feature>
<feature type="transmembrane region" description="Helical" evidence="1">
    <location>
        <begin position="154"/>
        <end position="182"/>
    </location>
</feature>
<sequence>MFWGRISGVEALFAAGIATGLAAVAGIRAYLPLLLIGLFARLGFFELPAPFDLLEGWAVMAALAVLAVLESVLDKVPALETAVNVAQTPLRMAAGAVLFAAALGAGLGVEYASELAAGGLLAGAVSGLKAFLRPANDATAAGVSGTFLSAFEDVVALVGAVIAVFVPLVSLVLVGFLLFFFYRIKRRRRRKFQGLRILGD</sequence>
<name>A0A4R1BDS7_9ACTN</name>
<evidence type="ECO:0000259" key="2">
    <source>
        <dbReference type="Pfam" id="PF13548"/>
    </source>
</evidence>
<evidence type="ECO:0000313" key="3">
    <source>
        <dbReference type="EMBL" id="TCJ15148.1"/>
    </source>
</evidence>